<reference evidence="6 7" key="1">
    <citation type="submission" date="2017-01" db="EMBL/GenBank/DDBJ databases">
        <authorList>
            <person name="Mah S.A."/>
            <person name="Swanson W.J."/>
            <person name="Moy G.W."/>
            <person name="Vacquier V.D."/>
        </authorList>
    </citation>
    <scope>NUCLEOTIDE SEQUENCE [LARGE SCALE GENOMIC DNA]</scope>
    <source>
        <strain evidence="6 7">ASpG1</strain>
    </source>
</reference>
<dbReference type="InterPro" id="IPR020084">
    <property type="entry name" value="NUDIX_hydrolase_CS"/>
</dbReference>
<dbReference type="InterPro" id="IPR020476">
    <property type="entry name" value="Nudix_hydrolase"/>
</dbReference>
<dbReference type="PROSITE" id="PS51462">
    <property type="entry name" value="NUDIX"/>
    <property type="match status" value="1"/>
</dbReference>
<evidence type="ECO:0000313" key="7">
    <source>
        <dbReference type="Proteomes" id="UP000186400"/>
    </source>
</evidence>
<keyword evidence="7" id="KW-1185">Reference proteome</keyword>
<dbReference type="Pfam" id="PF00293">
    <property type="entry name" value="NUDIX"/>
    <property type="match status" value="1"/>
</dbReference>
<accession>A0A1N6TJ55</accession>
<keyword evidence="2 4" id="KW-0378">Hydrolase</keyword>
<keyword evidence="3" id="KW-0460">Magnesium</keyword>
<dbReference type="Proteomes" id="UP000186400">
    <property type="component" value="Unassembled WGS sequence"/>
</dbReference>
<dbReference type="GO" id="GO:0016787">
    <property type="term" value="F:hydrolase activity"/>
    <property type="evidence" value="ECO:0007669"/>
    <property type="project" value="UniProtKB-KW"/>
</dbReference>
<dbReference type="InterPro" id="IPR000086">
    <property type="entry name" value="NUDIX_hydrolase_dom"/>
</dbReference>
<dbReference type="EMBL" id="FTMS01000010">
    <property type="protein sequence ID" value="SIQ53301.1"/>
    <property type="molecule type" value="Genomic_DNA"/>
</dbReference>
<sequence>MSHQKASHSTHYFETSPRPPLHHCPHCGREGFSFDGRNRFSCETCGFVYFHNTAAACGAILTISQGPQKGRILLLRRGQEPRAGMLDFPGGFIDPGESAEEALLREIREEVNLTARDLRYFFSASNRYLYRDVPYTTCDLIFTGTLSGPPESFQKSEISGFTLLLPEEISLDEIAFPSLRAAMARFLQAPPGPDGEPARG</sequence>
<organism evidence="6 7">
    <name type="scientific">Alkalispirochaeta americana</name>
    <dbReference type="NCBI Taxonomy" id="159291"/>
    <lineage>
        <taxon>Bacteria</taxon>
        <taxon>Pseudomonadati</taxon>
        <taxon>Spirochaetota</taxon>
        <taxon>Spirochaetia</taxon>
        <taxon>Spirochaetales</taxon>
        <taxon>Spirochaetaceae</taxon>
        <taxon>Alkalispirochaeta</taxon>
    </lineage>
</organism>
<protein>
    <submittedName>
        <fullName evidence="6">ADP-ribose pyrophosphatase YjhB, NUDIX family</fullName>
    </submittedName>
</protein>
<dbReference type="AlphaFoldDB" id="A0A1N6TJ55"/>
<dbReference type="PANTHER" id="PTHR43222">
    <property type="entry name" value="NUDIX HYDROLASE 23"/>
    <property type="match status" value="1"/>
</dbReference>
<feature type="domain" description="Nudix hydrolase" evidence="5">
    <location>
        <begin position="52"/>
        <end position="186"/>
    </location>
</feature>
<evidence type="ECO:0000256" key="1">
    <source>
        <dbReference type="ARBA" id="ARBA00001946"/>
    </source>
</evidence>
<evidence type="ECO:0000256" key="4">
    <source>
        <dbReference type="RuleBase" id="RU003476"/>
    </source>
</evidence>
<dbReference type="PROSITE" id="PS00893">
    <property type="entry name" value="NUDIX_BOX"/>
    <property type="match status" value="1"/>
</dbReference>
<dbReference type="RefSeq" id="WP_076488920.1">
    <property type="nucleotide sequence ID" value="NZ_FTMS01000010.1"/>
</dbReference>
<comment type="cofactor">
    <cofactor evidence="1">
        <name>Mg(2+)</name>
        <dbReference type="ChEBI" id="CHEBI:18420"/>
    </cofactor>
</comment>
<dbReference type="Gene3D" id="3.90.79.10">
    <property type="entry name" value="Nucleoside Triphosphate Pyrophosphohydrolase"/>
    <property type="match status" value="1"/>
</dbReference>
<dbReference type="STRING" id="159291.SAMN05920897_11079"/>
<dbReference type="CDD" id="cd04681">
    <property type="entry name" value="NUDIX_Hydrolase"/>
    <property type="match status" value="1"/>
</dbReference>
<dbReference type="OrthoDB" id="9800077at2"/>
<evidence type="ECO:0000259" key="5">
    <source>
        <dbReference type="PROSITE" id="PS51462"/>
    </source>
</evidence>
<name>A0A1N6TJ55_9SPIO</name>
<proteinExistence type="inferred from homology"/>
<dbReference type="PRINTS" id="PR00502">
    <property type="entry name" value="NUDIXFAMILY"/>
</dbReference>
<gene>
    <name evidence="6" type="ORF">SAMN05920897_11079</name>
</gene>
<evidence type="ECO:0000313" key="6">
    <source>
        <dbReference type="EMBL" id="SIQ53301.1"/>
    </source>
</evidence>
<dbReference type="SUPFAM" id="SSF55811">
    <property type="entry name" value="Nudix"/>
    <property type="match status" value="1"/>
</dbReference>
<dbReference type="PANTHER" id="PTHR43222:SF2">
    <property type="entry name" value="NUDIX HYDROLASE 23, CHLOROPLASTIC"/>
    <property type="match status" value="1"/>
</dbReference>
<evidence type="ECO:0000256" key="2">
    <source>
        <dbReference type="ARBA" id="ARBA00022801"/>
    </source>
</evidence>
<comment type="similarity">
    <text evidence="4">Belongs to the Nudix hydrolase family.</text>
</comment>
<evidence type="ECO:0000256" key="3">
    <source>
        <dbReference type="ARBA" id="ARBA00022842"/>
    </source>
</evidence>
<dbReference type="InterPro" id="IPR015797">
    <property type="entry name" value="NUDIX_hydrolase-like_dom_sf"/>
</dbReference>